<keyword evidence="2" id="KW-1185">Reference proteome</keyword>
<gene>
    <name evidence="1" type="ORF">CVS27_11760</name>
</gene>
<reference evidence="1 2" key="1">
    <citation type="submission" date="2018-01" db="EMBL/GenBank/DDBJ databases">
        <title>Arthrobacter sp. nov., from glaciers in China.</title>
        <authorList>
            <person name="Liu Q."/>
            <person name="Xin Y.-H."/>
        </authorList>
    </citation>
    <scope>NUCLEOTIDE SEQUENCE [LARGE SCALE GENOMIC DNA]</scope>
    <source>
        <strain evidence="1 2">HLT2-12-2</strain>
    </source>
</reference>
<evidence type="ECO:0000313" key="1">
    <source>
        <dbReference type="EMBL" id="POH73190.1"/>
    </source>
</evidence>
<dbReference type="AlphaFoldDB" id="A0A2S3ZVE0"/>
<dbReference type="EMBL" id="PPXC01000008">
    <property type="protein sequence ID" value="POH73190.1"/>
    <property type="molecule type" value="Genomic_DNA"/>
</dbReference>
<organism evidence="1 2">
    <name type="scientific">Arthrobacter glacialis</name>
    <dbReference type="NCBI Taxonomy" id="1664"/>
    <lineage>
        <taxon>Bacteria</taxon>
        <taxon>Bacillati</taxon>
        <taxon>Actinomycetota</taxon>
        <taxon>Actinomycetes</taxon>
        <taxon>Micrococcales</taxon>
        <taxon>Micrococcaceae</taxon>
        <taxon>Arthrobacter</taxon>
    </lineage>
</organism>
<dbReference type="GO" id="GO:0003677">
    <property type="term" value="F:DNA binding"/>
    <property type="evidence" value="ECO:0007669"/>
    <property type="project" value="InterPro"/>
</dbReference>
<comment type="caution">
    <text evidence="1">The sequence shown here is derived from an EMBL/GenBank/DDBJ whole genome shotgun (WGS) entry which is preliminary data.</text>
</comment>
<proteinExistence type="predicted"/>
<dbReference type="InterPro" id="IPR010982">
    <property type="entry name" value="Lambda_DNA-bd_dom_sf"/>
</dbReference>
<dbReference type="RefSeq" id="WP_103465934.1">
    <property type="nucleotide sequence ID" value="NZ_PPXB01000014.1"/>
</dbReference>
<dbReference type="OrthoDB" id="3724431at2"/>
<dbReference type="Gene3D" id="1.10.260.40">
    <property type="entry name" value="lambda repressor-like DNA-binding domains"/>
    <property type="match status" value="1"/>
</dbReference>
<dbReference type="Proteomes" id="UP000237061">
    <property type="component" value="Unassembled WGS sequence"/>
</dbReference>
<name>A0A2S3ZVE0_ARTGL</name>
<evidence type="ECO:0000313" key="2">
    <source>
        <dbReference type="Proteomes" id="UP000237061"/>
    </source>
</evidence>
<protein>
    <submittedName>
        <fullName evidence="1">Uncharacterized protein</fullName>
    </submittedName>
</protein>
<accession>A0A2S3ZVE0</accession>
<sequence length="166" mass="18062">MSAGSGNLQDQPSPQLALSRRLNLLLDAAAEKRGYDVTFREVQDRLAERGVSMSRARWFYMKDGTRALVTDRKVLTAICELFDVDSSYLLDLGSDVLPRSIEARLEFVKALRVSRVQAFAARTLADVAPETLDAITDFLKHGMTATADGASESAQSNTEGGPPEGP</sequence>